<feature type="compositionally biased region" description="Basic and acidic residues" evidence="1">
    <location>
        <begin position="164"/>
        <end position="177"/>
    </location>
</feature>
<evidence type="ECO:0000256" key="1">
    <source>
        <dbReference type="SAM" id="MobiDB-lite"/>
    </source>
</evidence>
<feature type="compositionally biased region" description="Polar residues" evidence="1">
    <location>
        <begin position="124"/>
        <end position="141"/>
    </location>
</feature>
<dbReference type="Proteomes" id="UP000186955">
    <property type="component" value="Unassembled WGS sequence"/>
</dbReference>
<name>A0A1Q5U4I8_9EURO</name>
<feature type="compositionally biased region" description="Basic and acidic residues" evidence="1">
    <location>
        <begin position="107"/>
        <end position="116"/>
    </location>
</feature>
<proteinExistence type="predicted"/>
<dbReference type="AlphaFoldDB" id="A0A1Q5U4I8"/>
<dbReference type="STRING" id="1316194.A0A1Q5U4I8"/>
<organism evidence="2 3">
    <name type="scientific">Penicillium subrubescens</name>
    <dbReference type="NCBI Taxonomy" id="1316194"/>
    <lineage>
        <taxon>Eukaryota</taxon>
        <taxon>Fungi</taxon>
        <taxon>Dikarya</taxon>
        <taxon>Ascomycota</taxon>
        <taxon>Pezizomycotina</taxon>
        <taxon>Eurotiomycetes</taxon>
        <taxon>Eurotiomycetidae</taxon>
        <taxon>Eurotiales</taxon>
        <taxon>Aspergillaceae</taxon>
        <taxon>Penicillium</taxon>
    </lineage>
</organism>
<protein>
    <submittedName>
        <fullName evidence="2">Uncharacterized protein</fullName>
    </submittedName>
</protein>
<sequence>MSNFMHKVKEAVTDHHEKDDVPTNEPAGTHHTYRSTNPYNKDPVAAQQNPSMMNAESGAGTGRGSGNHGAARGPDTYDTTTTGANTINAGPHNSKVANKLDPSVDSDLGHLQDHRAQHPGTRGATGTQNVGAAPQTTNTGNMAPGRENMAPSEQPRAFGTDTHTSNEDKYNKATQEHKAHKQPGVPGSGNQMSSEDSYSSSTQENKAHSTTSHTTPCQMKPTAEEPGPQGRATQPEFGGSAAGGSSYAQPPVREQAGMQNTNRTGKVDPQAQGMGYQQSDIGNQRSGY</sequence>
<gene>
    <name evidence="2" type="ORF">PENSUB_5974</name>
</gene>
<feature type="compositionally biased region" description="Polar residues" evidence="1">
    <location>
        <begin position="275"/>
        <end position="288"/>
    </location>
</feature>
<reference evidence="2 3" key="1">
    <citation type="submission" date="2016-10" db="EMBL/GenBank/DDBJ databases">
        <title>Genome sequence of the ascomycete fungus Penicillium subrubescens.</title>
        <authorList>
            <person name="De Vries R.P."/>
            <person name="Peng M."/>
            <person name="Dilokpimol A."/>
            <person name="Hilden K."/>
            <person name="Makela M.R."/>
            <person name="Grigoriev I."/>
            <person name="Riley R."/>
            <person name="Granchi Z."/>
        </authorList>
    </citation>
    <scope>NUCLEOTIDE SEQUENCE [LARGE SCALE GENOMIC DNA]</scope>
    <source>
        <strain evidence="2 3">CBS 132785</strain>
    </source>
</reference>
<comment type="caution">
    <text evidence="2">The sequence shown here is derived from an EMBL/GenBank/DDBJ whole genome shotgun (WGS) entry which is preliminary data.</text>
</comment>
<dbReference type="EMBL" id="MNBE01000582">
    <property type="protein sequence ID" value="OKP07385.1"/>
    <property type="molecule type" value="Genomic_DNA"/>
</dbReference>
<feature type="region of interest" description="Disordered" evidence="1">
    <location>
        <begin position="1"/>
        <end position="288"/>
    </location>
</feature>
<feature type="compositionally biased region" description="Polar residues" evidence="1">
    <location>
        <begin position="202"/>
        <end position="217"/>
    </location>
</feature>
<feature type="compositionally biased region" description="Low complexity" evidence="1">
    <location>
        <begin position="74"/>
        <end position="91"/>
    </location>
</feature>
<evidence type="ECO:0000313" key="2">
    <source>
        <dbReference type="EMBL" id="OKP07385.1"/>
    </source>
</evidence>
<keyword evidence="3" id="KW-1185">Reference proteome</keyword>
<feature type="compositionally biased region" description="Basic and acidic residues" evidence="1">
    <location>
        <begin position="7"/>
        <end position="21"/>
    </location>
</feature>
<evidence type="ECO:0000313" key="3">
    <source>
        <dbReference type="Proteomes" id="UP000186955"/>
    </source>
</evidence>
<accession>A0A1Q5U4I8</accession>